<dbReference type="InterPro" id="IPR013320">
    <property type="entry name" value="ConA-like_dom_sf"/>
</dbReference>
<dbReference type="Pfam" id="PF04616">
    <property type="entry name" value="Glyco_hydro_43"/>
    <property type="match status" value="1"/>
</dbReference>
<proteinExistence type="inferred from homology"/>
<organism evidence="9 10">
    <name type="scientific">Croceibacterium salegens</name>
    <dbReference type="NCBI Taxonomy" id="1737568"/>
    <lineage>
        <taxon>Bacteria</taxon>
        <taxon>Pseudomonadati</taxon>
        <taxon>Pseudomonadota</taxon>
        <taxon>Alphaproteobacteria</taxon>
        <taxon>Sphingomonadales</taxon>
        <taxon>Erythrobacteraceae</taxon>
        <taxon>Croceibacterium</taxon>
    </lineage>
</organism>
<dbReference type="GO" id="GO:0005975">
    <property type="term" value="P:carbohydrate metabolic process"/>
    <property type="evidence" value="ECO:0007669"/>
    <property type="project" value="InterPro"/>
</dbReference>
<evidence type="ECO:0000259" key="8">
    <source>
        <dbReference type="Pfam" id="PF17851"/>
    </source>
</evidence>
<dbReference type="PANTHER" id="PTHR42812:SF12">
    <property type="entry name" value="BETA-XYLOSIDASE-RELATED"/>
    <property type="match status" value="1"/>
</dbReference>
<dbReference type="Gene3D" id="2.60.120.200">
    <property type="match status" value="1"/>
</dbReference>
<gene>
    <name evidence="9" type="ORF">GRI89_11490</name>
</gene>
<evidence type="ECO:0000256" key="2">
    <source>
        <dbReference type="ARBA" id="ARBA00022801"/>
    </source>
</evidence>
<evidence type="ECO:0000256" key="3">
    <source>
        <dbReference type="ARBA" id="ARBA00023295"/>
    </source>
</evidence>
<evidence type="ECO:0000256" key="4">
    <source>
        <dbReference type="PIRSR" id="PIRSR606710-1"/>
    </source>
</evidence>
<sequence length="554" mass="60677">MRALKVTAAALMAFAATPVAAGPVATFSDIEYRAQGPAPTNPGMYRNPILPGFHPDPSTVRVGDDFYLVTSTFGWFPGIPVFHSRDLVNWELIGHAIDRPGMLDLSKMRAVADGVYAPAITWHDGTFYIFNTCVRCGGNFYVTAKDPAGPWSDPVWVEFDGIDPSLFFDDDGNVWVINNDLPEGGETYSGHRALWVQQIDLAKGRMFGPRTMVVNGGVDPSTKPVWAEGPHIFKKDGWYYINDAEGGTAENHSQTIWRSRNVTGPYVPGPNNPTLTQRDLPADRADRVEATGHADLFELADGSWWTTFLATRPFAGQSTLLGRETYLLPVTWKDGWPTILPPGAPVPLEAKRPGLPAGKPVDWRAWREDFRGARLSPEWIQLRNPADEQWYVLDRERGALQVVAGTDAASTLAKPHFLGRRMRDPVAQWTARVAFAPEAQGDLAGLMAFASEEHFLVAGIEGDKGGGYLAVRYRNGNEDPANGALVARADLPTNVESVELKLAIDRGTALVQWRPASQSAWRALASDIDVERMASIHTGLFTGVTVGPYAYAAH</sequence>
<accession>A0A6I4SW00</accession>
<feature type="site" description="Important for catalytic activity, responsible for pKa modulation of the active site Glu and correct orientation of both the proton donor and substrate" evidence="5">
    <location>
        <position position="163"/>
    </location>
</feature>
<feature type="domain" description="Beta-xylosidase C-terminal Concanavalin A-like" evidence="8">
    <location>
        <begin position="367"/>
        <end position="552"/>
    </location>
</feature>
<dbReference type="Pfam" id="PF17851">
    <property type="entry name" value="GH43_C2"/>
    <property type="match status" value="1"/>
</dbReference>
<evidence type="ECO:0000256" key="7">
    <source>
        <dbReference type="SAM" id="SignalP"/>
    </source>
</evidence>
<evidence type="ECO:0000313" key="10">
    <source>
        <dbReference type="Proteomes" id="UP000433652"/>
    </source>
</evidence>
<name>A0A6I4SW00_9SPHN</name>
<dbReference type="InterPro" id="IPR023296">
    <property type="entry name" value="Glyco_hydro_beta-prop_sf"/>
</dbReference>
<evidence type="ECO:0000256" key="1">
    <source>
        <dbReference type="ARBA" id="ARBA00009865"/>
    </source>
</evidence>
<feature type="active site" description="Proton acceptor" evidence="4">
    <location>
        <position position="56"/>
    </location>
</feature>
<keyword evidence="3 6" id="KW-0326">Glycosidase</keyword>
<evidence type="ECO:0000256" key="5">
    <source>
        <dbReference type="PIRSR" id="PIRSR606710-2"/>
    </source>
</evidence>
<dbReference type="Proteomes" id="UP000433652">
    <property type="component" value="Unassembled WGS sequence"/>
</dbReference>
<dbReference type="OrthoDB" id="9801455at2"/>
<dbReference type="InterPro" id="IPR006710">
    <property type="entry name" value="Glyco_hydro_43"/>
</dbReference>
<dbReference type="InterPro" id="IPR051795">
    <property type="entry name" value="Glycosyl_Hydrlase_43"/>
</dbReference>
<dbReference type="AlphaFoldDB" id="A0A6I4SW00"/>
<feature type="chain" id="PRO_5026310887" evidence="7">
    <location>
        <begin position="22"/>
        <end position="554"/>
    </location>
</feature>
<evidence type="ECO:0000313" key="9">
    <source>
        <dbReference type="EMBL" id="MXO60161.1"/>
    </source>
</evidence>
<dbReference type="InterPro" id="IPR041542">
    <property type="entry name" value="GH43_C2"/>
</dbReference>
<comment type="caution">
    <text evidence="9">The sequence shown here is derived from an EMBL/GenBank/DDBJ whole genome shotgun (WGS) entry which is preliminary data.</text>
</comment>
<dbReference type="SUPFAM" id="SSF49899">
    <property type="entry name" value="Concanavalin A-like lectins/glucanases"/>
    <property type="match status" value="1"/>
</dbReference>
<keyword evidence="7" id="KW-0732">Signal</keyword>
<feature type="active site" description="Proton donor" evidence="4">
    <location>
        <position position="228"/>
    </location>
</feature>
<dbReference type="PANTHER" id="PTHR42812">
    <property type="entry name" value="BETA-XYLOSIDASE"/>
    <property type="match status" value="1"/>
</dbReference>
<dbReference type="SUPFAM" id="SSF75005">
    <property type="entry name" value="Arabinanase/levansucrase/invertase"/>
    <property type="match status" value="1"/>
</dbReference>
<dbReference type="Gene3D" id="2.115.10.20">
    <property type="entry name" value="Glycosyl hydrolase domain, family 43"/>
    <property type="match status" value="1"/>
</dbReference>
<keyword evidence="10" id="KW-1185">Reference proteome</keyword>
<protein>
    <submittedName>
        <fullName evidence="9">Family 43 glycosylhydrolase</fullName>
    </submittedName>
</protein>
<dbReference type="GO" id="GO:0004553">
    <property type="term" value="F:hydrolase activity, hydrolyzing O-glycosyl compounds"/>
    <property type="evidence" value="ECO:0007669"/>
    <property type="project" value="InterPro"/>
</dbReference>
<evidence type="ECO:0000256" key="6">
    <source>
        <dbReference type="RuleBase" id="RU361187"/>
    </source>
</evidence>
<feature type="signal peptide" evidence="7">
    <location>
        <begin position="1"/>
        <end position="21"/>
    </location>
</feature>
<reference evidence="9 10" key="1">
    <citation type="submission" date="2019-12" db="EMBL/GenBank/DDBJ databases">
        <title>Genomic-based taxomic classification of the family Erythrobacteraceae.</title>
        <authorList>
            <person name="Xu L."/>
        </authorList>
    </citation>
    <scope>NUCLEOTIDE SEQUENCE [LARGE SCALE GENOMIC DNA]</scope>
    <source>
        <strain evidence="9 10">MCCC 1K01500</strain>
    </source>
</reference>
<dbReference type="EMBL" id="WTYM01000045">
    <property type="protein sequence ID" value="MXO60161.1"/>
    <property type="molecule type" value="Genomic_DNA"/>
</dbReference>
<dbReference type="RefSeq" id="WP_159795493.1">
    <property type="nucleotide sequence ID" value="NZ_WTYM01000045.1"/>
</dbReference>
<dbReference type="CDD" id="cd18617">
    <property type="entry name" value="GH43_XynB-like"/>
    <property type="match status" value="1"/>
</dbReference>
<keyword evidence="2 6" id="KW-0378">Hydrolase</keyword>
<comment type="similarity">
    <text evidence="1 6">Belongs to the glycosyl hydrolase 43 family.</text>
</comment>